<evidence type="ECO:0000313" key="3">
    <source>
        <dbReference type="Proteomes" id="UP000631114"/>
    </source>
</evidence>
<comment type="caution">
    <text evidence="2">The sequence shown here is derived from an EMBL/GenBank/DDBJ whole genome shotgun (WGS) entry which is preliminary data.</text>
</comment>
<proteinExistence type="predicted"/>
<feature type="compositionally biased region" description="Basic and acidic residues" evidence="1">
    <location>
        <begin position="167"/>
        <end position="184"/>
    </location>
</feature>
<organism evidence="2 3">
    <name type="scientific">Coptis chinensis</name>
    <dbReference type="NCBI Taxonomy" id="261450"/>
    <lineage>
        <taxon>Eukaryota</taxon>
        <taxon>Viridiplantae</taxon>
        <taxon>Streptophyta</taxon>
        <taxon>Embryophyta</taxon>
        <taxon>Tracheophyta</taxon>
        <taxon>Spermatophyta</taxon>
        <taxon>Magnoliopsida</taxon>
        <taxon>Ranunculales</taxon>
        <taxon>Ranunculaceae</taxon>
        <taxon>Coptidoideae</taxon>
        <taxon>Coptis</taxon>
    </lineage>
</organism>
<name>A0A835M609_9MAGN</name>
<feature type="region of interest" description="Disordered" evidence="1">
    <location>
        <begin position="151"/>
        <end position="184"/>
    </location>
</feature>
<gene>
    <name evidence="2" type="ORF">IFM89_013210</name>
</gene>
<dbReference type="PANTHER" id="PTHR36031:SF1">
    <property type="entry name" value="F21O3.15 PROTEIN"/>
    <property type="match status" value="1"/>
</dbReference>
<keyword evidence="3" id="KW-1185">Reference proteome</keyword>
<evidence type="ECO:0000313" key="2">
    <source>
        <dbReference type="EMBL" id="KAF9620545.1"/>
    </source>
</evidence>
<protein>
    <submittedName>
        <fullName evidence="2">Uncharacterized protein</fullName>
    </submittedName>
</protein>
<dbReference type="PANTHER" id="PTHR36031">
    <property type="entry name" value="F21O3.15 PROTEIN"/>
    <property type="match status" value="1"/>
</dbReference>
<dbReference type="OrthoDB" id="1853012at2759"/>
<dbReference type="EMBL" id="JADFTS010000002">
    <property type="protein sequence ID" value="KAF9620545.1"/>
    <property type="molecule type" value="Genomic_DNA"/>
</dbReference>
<dbReference type="Proteomes" id="UP000631114">
    <property type="component" value="Unassembled WGS sequence"/>
</dbReference>
<evidence type="ECO:0000256" key="1">
    <source>
        <dbReference type="SAM" id="MobiDB-lite"/>
    </source>
</evidence>
<dbReference type="AlphaFoldDB" id="A0A835M609"/>
<sequence length="184" mass="21384">MHEIGENVPPRERSTRHGVKDIWNYIRSLEKIGRGCTGMKAIPRSSPRIMPIMNLRKTMISIFHHTVGLNLQETALRGGCRALITAPLSPISMRLGTWRRRSNSEQVKDQGFQGGSRNGDTWEKVDRIRDKFEYDKERRMSEKAFAPMHRGTSFNYSESDSRIQPFDAHKYFPESESDPNRNYR</sequence>
<reference evidence="2 3" key="1">
    <citation type="submission" date="2020-10" db="EMBL/GenBank/DDBJ databases">
        <title>The Coptis chinensis genome and diversification of protoberbering-type alkaloids.</title>
        <authorList>
            <person name="Wang B."/>
            <person name="Shu S."/>
            <person name="Song C."/>
            <person name="Liu Y."/>
        </authorList>
    </citation>
    <scope>NUCLEOTIDE SEQUENCE [LARGE SCALE GENOMIC DNA]</scope>
    <source>
        <strain evidence="2">HL-2020</strain>
        <tissue evidence="2">Leaf</tissue>
    </source>
</reference>
<accession>A0A835M609</accession>